<sequence>MYIRISGRFTSQISVLTGSENLGNYNTVASARVVVNIGGGYKQYEVPVLTGNALKHWHAVYLAQAYVSLNGKLLNEICERGIGLRGYKVDTKLSDNLKNKEAENEAEAILDVCNDIHGFLLTTKQIKRDSLVKVSFASPVFNPDILEYTSRFAITHNRVDPLTRGSNQTQMMVFKQEESSGPEFGFNISMNMNYVMKPMYTDDVEAIKEYLKKEKIDEEEERKRRIKASIMAVSYLLTGVGSKQARSLGILKPLELIAAISTKPLPNLIHGSYEDYVTSSISLLNLYAKTYNETVYILCYNSNCQEQKSKEEGKQGTSGKLVITNETSIDKFFEELINYAIGSNNK</sequence>
<organism evidence="3">
    <name type="scientific">Sulfurisphaera javensis</name>
    <dbReference type="NCBI Taxonomy" id="2049879"/>
    <lineage>
        <taxon>Archaea</taxon>
        <taxon>Thermoproteota</taxon>
        <taxon>Thermoprotei</taxon>
        <taxon>Sulfolobales</taxon>
        <taxon>Sulfolobaceae</taxon>
        <taxon>Sulfurisphaera</taxon>
    </lineage>
</organism>
<dbReference type="GeneID" id="92355593"/>
<protein>
    <submittedName>
        <fullName evidence="3">Type I-A CRISPR-associated protein Cas7/Csa2</fullName>
    </submittedName>
</protein>
<evidence type="ECO:0000313" key="3">
    <source>
        <dbReference type="EMBL" id="BFH74694.1"/>
    </source>
</evidence>
<dbReference type="RefSeq" id="WP_369610180.1">
    <property type="nucleotide sequence ID" value="NZ_AP031322.1"/>
</dbReference>
<accession>A0AAT9GV72</accession>
<dbReference type="NCBIfam" id="TIGR01875">
    <property type="entry name" value="cas_MJ0381"/>
    <property type="match status" value="1"/>
</dbReference>
<dbReference type="KEGG" id="sjv:SJAV_26380"/>
<proteinExistence type="predicted"/>
<dbReference type="GO" id="GO:0051607">
    <property type="term" value="P:defense response to virus"/>
    <property type="evidence" value="ECO:0007669"/>
    <property type="project" value="UniProtKB-KW"/>
</dbReference>
<dbReference type="InterPro" id="IPR010154">
    <property type="entry name" value="CRISPR-assoc_Cas7/Cst2/DevR"/>
</dbReference>
<dbReference type="Pfam" id="PF01905">
    <property type="entry name" value="DevR"/>
    <property type="match status" value="1"/>
</dbReference>
<evidence type="ECO:0000256" key="1">
    <source>
        <dbReference type="ARBA" id="ARBA00023118"/>
    </source>
</evidence>
<gene>
    <name evidence="3" type="primary">cas7a</name>
    <name evidence="3" type="ORF">SJAV_26380</name>
</gene>
<keyword evidence="1" id="KW-0051">Antiviral defense</keyword>
<name>A0AAT9GV72_9CREN</name>
<reference evidence="3" key="1">
    <citation type="submission" date="2024-03" db="EMBL/GenBank/DDBJ databases">
        <title>Complete genome sequence of Sulfurisphaera javensis strain KD-1.</title>
        <authorList>
            <person name="Sakai H."/>
            <person name="Nur N."/>
            <person name="Suwanto A."/>
            <person name="Kurosawa N."/>
        </authorList>
    </citation>
    <scope>NUCLEOTIDE SEQUENCE</scope>
    <source>
        <strain evidence="3">KD-1</strain>
    </source>
</reference>
<dbReference type="InterPro" id="IPR052681">
    <property type="entry name" value="CRISPR-Cas7/Cst2/DevR"/>
</dbReference>
<dbReference type="PANTHER" id="PTHR37459:SF1">
    <property type="entry name" value="CRISPR-ASSOCIATED PROTEIN CAS7_CST2_DEVR"/>
    <property type="match status" value="1"/>
</dbReference>
<evidence type="ECO:0000256" key="2">
    <source>
        <dbReference type="ARBA" id="ARBA00025626"/>
    </source>
</evidence>
<dbReference type="PANTHER" id="PTHR37459">
    <property type="match status" value="1"/>
</dbReference>
<dbReference type="AlphaFoldDB" id="A0AAT9GV72"/>
<comment type="function">
    <text evidence="2">CRISPR (clustered regularly interspaced short palindromic repeat) is an adaptive immune system that provides protection against mobile genetic elements (viruses, transposable elements and conjugative plasmids). CRISPR clusters contain spacers, sequences complementary to antecedent mobile elements, and target invading nucleic acids. CRISPR clusters are transcribed and processed into CRISPR RNA (crRNA).</text>
</comment>
<dbReference type="EMBL" id="AP031322">
    <property type="protein sequence ID" value="BFH74694.1"/>
    <property type="molecule type" value="Genomic_DNA"/>
</dbReference>
<dbReference type="InterPro" id="IPR002764">
    <property type="entry name" value="Cas7/Cst2/DevR_sub_I-a/Apern"/>
</dbReference>
<dbReference type="NCBIfam" id="TIGR02583">
    <property type="entry name" value="DevR_archaea"/>
    <property type="match status" value="1"/>
</dbReference>